<evidence type="ECO:0000256" key="1">
    <source>
        <dbReference type="ARBA" id="ARBA00002254"/>
    </source>
</evidence>
<keyword evidence="11" id="KW-0969">Cilium</keyword>
<dbReference type="Pfam" id="PF03748">
    <property type="entry name" value="FliL"/>
    <property type="match status" value="1"/>
</dbReference>
<comment type="similarity">
    <text evidence="3 10">Belongs to the FliL family.</text>
</comment>
<organism evidence="11 12">
    <name type="scientific">Pseudoduganella violacea</name>
    <dbReference type="NCBI Taxonomy" id="1715466"/>
    <lineage>
        <taxon>Bacteria</taxon>
        <taxon>Pseudomonadati</taxon>
        <taxon>Pseudomonadota</taxon>
        <taxon>Betaproteobacteria</taxon>
        <taxon>Burkholderiales</taxon>
        <taxon>Oxalobacteraceae</taxon>
        <taxon>Telluria group</taxon>
        <taxon>Pseudoduganella</taxon>
    </lineage>
</organism>
<evidence type="ECO:0000256" key="4">
    <source>
        <dbReference type="ARBA" id="ARBA00022475"/>
    </source>
</evidence>
<comment type="caution">
    <text evidence="11">The sequence shown here is derived from an EMBL/GenBank/DDBJ whole genome shotgun (WGS) entry which is preliminary data.</text>
</comment>
<keyword evidence="9 10" id="KW-0472">Membrane</keyword>
<dbReference type="Proteomes" id="UP000541535">
    <property type="component" value="Unassembled WGS sequence"/>
</dbReference>
<evidence type="ECO:0000256" key="6">
    <source>
        <dbReference type="ARBA" id="ARBA00022692"/>
    </source>
</evidence>
<keyword evidence="11" id="KW-0966">Cell projection</keyword>
<evidence type="ECO:0000256" key="10">
    <source>
        <dbReference type="RuleBase" id="RU364125"/>
    </source>
</evidence>
<protein>
    <recommendedName>
        <fullName evidence="10">Flagellar protein FliL</fullName>
    </recommendedName>
</protein>
<evidence type="ECO:0000313" key="11">
    <source>
        <dbReference type="EMBL" id="MBB3120825.1"/>
    </source>
</evidence>
<evidence type="ECO:0000256" key="3">
    <source>
        <dbReference type="ARBA" id="ARBA00008281"/>
    </source>
</evidence>
<evidence type="ECO:0000313" key="12">
    <source>
        <dbReference type="Proteomes" id="UP000541535"/>
    </source>
</evidence>
<dbReference type="GO" id="GO:0071973">
    <property type="term" value="P:bacterial-type flagellum-dependent cell motility"/>
    <property type="evidence" value="ECO:0007669"/>
    <property type="project" value="InterPro"/>
</dbReference>
<dbReference type="AlphaFoldDB" id="A0A7W5BEM1"/>
<evidence type="ECO:0000256" key="8">
    <source>
        <dbReference type="ARBA" id="ARBA00022989"/>
    </source>
</evidence>
<evidence type="ECO:0000256" key="7">
    <source>
        <dbReference type="ARBA" id="ARBA00022779"/>
    </source>
</evidence>
<evidence type="ECO:0000256" key="9">
    <source>
        <dbReference type="ARBA" id="ARBA00023136"/>
    </source>
</evidence>
<dbReference type="GO" id="GO:0009425">
    <property type="term" value="C:bacterial-type flagellum basal body"/>
    <property type="evidence" value="ECO:0007669"/>
    <property type="project" value="InterPro"/>
</dbReference>
<dbReference type="GO" id="GO:0005886">
    <property type="term" value="C:plasma membrane"/>
    <property type="evidence" value="ECO:0007669"/>
    <property type="project" value="UniProtKB-SubCell"/>
</dbReference>
<sequence length="155" mass="16590">MKLVIALVGVAVLAAGVAGGAVWYMGKASANAAVPAAAHAKAEAPRSDGKPPKYLTVDKVIVMLRKAPGDTVPHYMSADLVVATTAEKEKEAKEHLPLLRSIAVKSLSALPMAKAETMSIDQFAEELNKAFDETYEKERLDKPFNNVMIGKMILE</sequence>
<accession>A0A7W5BEM1</accession>
<gene>
    <name evidence="11" type="ORF">FHS03_003895</name>
</gene>
<evidence type="ECO:0000256" key="5">
    <source>
        <dbReference type="ARBA" id="ARBA00022500"/>
    </source>
</evidence>
<evidence type="ECO:0000256" key="2">
    <source>
        <dbReference type="ARBA" id="ARBA00004162"/>
    </source>
</evidence>
<keyword evidence="10" id="KW-0997">Cell inner membrane</keyword>
<name>A0A7W5BEM1_9BURK</name>
<dbReference type="RefSeq" id="WP_307729557.1">
    <property type="nucleotide sequence ID" value="NZ_JACHXD010000011.1"/>
</dbReference>
<keyword evidence="4" id="KW-1003">Cell membrane</keyword>
<comment type="function">
    <text evidence="1 10">Controls the rotational direction of flagella during chemotaxis.</text>
</comment>
<reference evidence="11 12" key="1">
    <citation type="submission" date="2020-08" db="EMBL/GenBank/DDBJ databases">
        <title>Genomic Encyclopedia of Type Strains, Phase III (KMG-III): the genomes of soil and plant-associated and newly described type strains.</title>
        <authorList>
            <person name="Whitman W."/>
        </authorList>
    </citation>
    <scope>NUCLEOTIDE SEQUENCE [LARGE SCALE GENOMIC DNA]</scope>
    <source>
        <strain evidence="11 12">CECT 8897</strain>
    </source>
</reference>
<comment type="subcellular location">
    <subcellularLocation>
        <location evidence="10">Cell inner membrane</location>
    </subcellularLocation>
    <subcellularLocation>
        <location evidence="2">Cell membrane</location>
        <topology evidence="2">Single-pass membrane protein</topology>
    </subcellularLocation>
</comment>
<keyword evidence="8" id="KW-1133">Transmembrane helix</keyword>
<keyword evidence="5 10" id="KW-0145">Chemotaxis</keyword>
<keyword evidence="11" id="KW-0282">Flagellum</keyword>
<dbReference type="InterPro" id="IPR005503">
    <property type="entry name" value="FliL"/>
</dbReference>
<keyword evidence="12" id="KW-1185">Reference proteome</keyword>
<keyword evidence="6" id="KW-0812">Transmembrane</keyword>
<keyword evidence="7 10" id="KW-0283">Flagellar rotation</keyword>
<proteinExistence type="inferred from homology"/>
<dbReference type="GO" id="GO:0006935">
    <property type="term" value="P:chemotaxis"/>
    <property type="evidence" value="ECO:0007669"/>
    <property type="project" value="UniProtKB-KW"/>
</dbReference>
<dbReference type="EMBL" id="JACHXD010000011">
    <property type="protein sequence ID" value="MBB3120825.1"/>
    <property type="molecule type" value="Genomic_DNA"/>
</dbReference>